<keyword evidence="7 8" id="KW-0472">Membrane</keyword>
<dbReference type="Proteomes" id="UP000219193">
    <property type="component" value="Unassembled WGS sequence"/>
</dbReference>
<dbReference type="RefSeq" id="WP_097055825.1">
    <property type="nucleotide sequence ID" value="NZ_OCMF01000001.1"/>
</dbReference>
<dbReference type="NCBIfam" id="TIGR04178">
    <property type="entry name" value="exo_archaeo"/>
    <property type="match status" value="1"/>
</dbReference>
<keyword evidence="6 8" id="KW-1133">Transmembrane helix</keyword>
<keyword evidence="5" id="KW-0378">Hydrolase</keyword>
<evidence type="ECO:0000256" key="4">
    <source>
        <dbReference type="ARBA" id="ARBA00022692"/>
    </source>
</evidence>
<feature type="transmembrane region" description="Helical" evidence="8">
    <location>
        <begin position="154"/>
        <end position="175"/>
    </location>
</feature>
<dbReference type="GO" id="GO:0008233">
    <property type="term" value="F:peptidase activity"/>
    <property type="evidence" value="ECO:0007669"/>
    <property type="project" value="UniProtKB-KW"/>
</dbReference>
<evidence type="ECO:0000256" key="8">
    <source>
        <dbReference type="SAM" id="Phobius"/>
    </source>
</evidence>
<dbReference type="AlphaFoldDB" id="A0A285X3Y6"/>
<evidence type="ECO:0000256" key="2">
    <source>
        <dbReference type="ARBA" id="ARBA00022475"/>
    </source>
</evidence>
<name>A0A285X3Y6_9FLAO</name>
<dbReference type="NCBIfam" id="TIGR04128">
    <property type="entry name" value="exoso_Fjoh_1448"/>
    <property type="match status" value="1"/>
</dbReference>
<feature type="transmembrane region" description="Helical" evidence="8">
    <location>
        <begin position="84"/>
        <end position="108"/>
    </location>
</feature>
<keyword evidence="4 8" id="KW-0812">Transmembrane</keyword>
<evidence type="ECO:0000256" key="5">
    <source>
        <dbReference type="ARBA" id="ARBA00022801"/>
    </source>
</evidence>
<organism evidence="9 10">
    <name type="scientific">Salinimicrobium sediminis</name>
    <dbReference type="NCBI Taxonomy" id="1343891"/>
    <lineage>
        <taxon>Bacteria</taxon>
        <taxon>Pseudomonadati</taxon>
        <taxon>Bacteroidota</taxon>
        <taxon>Flavobacteriia</taxon>
        <taxon>Flavobacteriales</taxon>
        <taxon>Flavobacteriaceae</taxon>
        <taxon>Salinimicrobium</taxon>
    </lineage>
</organism>
<dbReference type="Pfam" id="PF09721">
    <property type="entry name" value="Exosortase_EpsH"/>
    <property type="match status" value="1"/>
</dbReference>
<sequence>MRQLIQKYAPVIRFIFTFLGSYLLLALLYNLYLQNFDSSSWYPDYLTHLVAIQSEDVVDALGYDSQIRSGYPEATMHLMVEGKFVARIIEGCNAASIIILFVSFMLAFSGKLRTTFFFTLAGAVIIYITNILRIALMAIGIYEYPHQAHFLHTVAFPLVIYGAVFLLWVLWIIVYSKQIKNEVSR</sequence>
<evidence type="ECO:0000256" key="1">
    <source>
        <dbReference type="ARBA" id="ARBA00004651"/>
    </source>
</evidence>
<reference evidence="10" key="1">
    <citation type="submission" date="2017-09" db="EMBL/GenBank/DDBJ databases">
        <authorList>
            <person name="Varghese N."/>
            <person name="Submissions S."/>
        </authorList>
    </citation>
    <scope>NUCLEOTIDE SEQUENCE [LARGE SCALE GENOMIC DNA]</scope>
    <source>
        <strain evidence="10">CGMCC 1.12641</strain>
    </source>
</reference>
<dbReference type="GO" id="GO:0006508">
    <property type="term" value="P:proteolysis"/>
    <property type="evidence" value="ECO:0007669"/>
    <property type="project" value="UniProtKB-KW"/>
</dbReference>
<feature type="transmembrane region" description="Helical" evidence="8">
    <location>
        <begin position="115"/>
        <end position="142"/>
    </location>
</feature>
<dbReference type="OrthoDB" id="678161at2"/>
<dbReference type="EMBL" id="OCMF01000001">
    <property type="protein sequence ID" value="SOC79998.1"/>
    <property type="molecule type" value="Genomic_DNA"/>
</dbReference>
<keyword evidence="3" id="KW-0645">Protease</keyword>
<keyword evidence="2" id="KW-1003">Cell membrane</keyword>
<evidence type="ECO:0000256" key="7">
    <source>
        <dbReference type="ARBA" id="ARBA00023136"/>
    </source>
</evidence>
<gene>
    <name evidence="9" type="ORF">SAMN06296241_1540</name>
</gene>
<dbReference type="InterPro" id="IPR026323">
    <property type="entry name" value="Exosortase-related_prot_XrtF"/>
</dbReference>
<evidence type="ECO:0000313" key="9">
    <source>
        <dbReference type="EMBL" id="SOC79998.1"/>
    </source>
</evidence>
<feature type="transmembrane region" description="Helical" evidence="8">
    <location>
        <begin position="12"/>
        <end position="32"/>
    </location>
</feature>
<accession>A0A285X3Y6</accession>
<evidence type="ECO:0000256" key="3">
    <source>
        <dbReference type="ARBA" id="ARBA00022670"/>
    </source>
</evidence>
<dbReference type="InterPro" id="IPR019127">
    <property type="entry name" value="Exosortase"/>
</dbReference>
<evidence type="ECO:0000256" key="6">
    <source>
        <dbReference type="ARBA" id="ARBA00022989"/>
    </source>
</evidence>
<keyword evidence="10" id="KW-1185">Reference proteome</keyword>
<dbReference type="GO" id="GO:0005886">
    <property type="term" value="C:plasma membrane"/>
    <property type="evidence" value="ECO:0007669"/>
    <property type="project" value="UniProtKB-SubCell"/>
</dbReference>
<dbReference type="InterPro" id="IPR026392">
    <property type="entry name" value="Exo/Archaeosortase_dom"/>
</dbReference>
<proteinExistence type="predicted"/>
<protein>
    <submittedName>
        <fullName evidence="9">Exosortase family protein XrtF</fullName>
    </submittedName>
</protein>
<comment type="subcellular location">
    <subcellularLocation>
        <location evidence="1">Cell membrane</location>
        <topology evidence="1">Multi-pass membrane protein</topology>
    </subcellularLocation>
</comment>
<evidence type="ECO:0000313" key="10">
    <source>
        <dbReference type="Proteomes" id="UP000219193"/>
    </source>
</evidence>